<keyword evidence="1" id="KW-1133">Transmembrane helix</keyword>
<keyword evidence="1" id="KW-0472">Membrane</keyword>
<reference evidence="2" key="2">
    <citation type="submission" date="2020-09" db="EMBL/GenBank/DDBJ databases">
        <authorList>
            <person name="Sun Q."/>
            <person name="Ohkuma M."/>
        </authorList>
    </citation>
    <scope>NUCLEOTIDE SEQUENCE</scope>
    <source>
        <strain evidence="2">JCM 15325</strain>
    </source>
</reference>
<dbReference type="Proteomes" id="UP000654670">
    <property type="component" value="Unassembled WGS sequence"/>
</dbReference>
<proteinExistence type="predicted"/>
<feature type="transmembrane region" description="Helical" evidence="1">
    <location>
        <begin position="43"/>
        <end position="59"/>
    </location>
</feature>
<dbReference type="RefSeq" id="WP_188800838.1">
    <property type="nucleotide sequence ID" value="NZ_BMOK01000001.1"/>
</dbReference>
<evidence type="ECO:0000313" key="3">
    <source>
        <dbReference type="Proteomes" id="UP000654670"/>
    </source>
</evidence>
<keyword evidence="3" id="KW-1185">Reference proteome</keyword>
<dbReference type="EMBL" id="BMOK01000001">
    <property type="protein sequence ID" value="GGL41313.1"/>
    <property type="molecule type" value="Genomic_DNA"/>
</dbReference>
<gene>
    <name evidence="2" type="ORF">GCM10007968_01480</name>
</gene>
<organism evidence="2 3">
    <name type="scientific">Sporolactobacillus putidus</name>
    <dbReference type="NCBI Taxonomy" id="492735"/>
    <lineage>
        <taxon>Bacteria</taxon>
        <taxon>Bacillati</taxon>
        <taxon>Bacillota</taxon>
        <taxon>Bacilli</taxon>
        <taxon>Bacillales</taxon>
        <taxon>Sporolactobacillaceae</taxon>
        <taxon>Sporolactobacillus</taxon>
    </lineage>
</organism>
<protein>
    <submittedName>
        <fullName evidence="2">Uncharacterized protein</fullName>
    </submittedName>
</protein>
<evidence type="ECO:0000256" key="1">
    <source>
        <dbReference type="SAM" id="Phobius"/>
    </source>
</evidence>
<name>A0A917RXQ7_9BACL</name>
<keyword evidence="1" id="KW-0812">Transmembrane</keyword>
<accession>A0A917RXQ7</accession>
<evidence type="ECO:0000313" key="2">
    <source>
        <dbReference type="EMBL" id="GGL41313.1"/>
    </source>
</evidence>
<comment type="caution">
    <text evidence="2">The sequence shown here is derived from an EMBL/GenBank/DDBJ whole genome shotgun (WGS) entry which is preliminary data.</text>
</comment>
<reference evidence="2" key="1">
    <citation type="journal article" date="2014" name="Int. J. Syst. Evol. Microbiol.">
        <title>Complete genome sequence of Corynebacterium casei LMG S-19264T (=DSM 44701T), isolated from a smear-ripened cheese.</title>
        <authorList>
            <consortium name="US DOE Joint Genome Institute (JGI-PGF)"/>
            <person name="Walter F."/>
            <person name="Albersmeier A."/>
            <person name="Kalinowski J."/>
            <person name="Ruckert C."/>
        </authorList>
    </citation>
    <scope>NUCLEOTIDE SEQUENCE</scope>
    <source>
        <strain evidence="2">JCM 15325</strain>
    </source>
</reference>
<dbReference type="AlphaFoldDB" id="A0A917RXQ7"/>
<sequence>MFKKNLFPPVFKKIREGLGVIVLPLAIFQLIRAIFIPTTFDVLIAAILFFIYIAFLKKWL</sequence>